<keyword evidence="8" id="KW-0234">DNA repair</keyword>
<dbReference type="PANTHER" id="PTHR15822:SF4">
    <property type="entry name" value="TYROSYL-DNA PHOSPHODIESTERASE 2"/>
    <property type="match status" value="1"/>
</dbReference>
<evidence type="ECO:0000256" key="4">
    <source>
        <dbReference type="ARBA" id="ARBA00022723"/>
    </source>
</evidence>
<comment type="cofactor">
    <cofactor evidence="1">
        <name>Mn(2+)</name>
        <dbReference type="ChEBI" id="CHEBI:29035"/>
    </cofactor>
</comment>
<evidence type="ECO:0000256" key="5">
    <source>
        <dbReference type="ARBA" id="ARBA00022763"/>
    </source>
</evidence>
<evidence type="ECO:0000313" key="11">
    <source>
        <dbReference type="EMBL" id="MQN08772.1"/>
    </source>
</evidence>
<evidence type="ECO:0000256" key="6">
    <source>
        <dbReference type="ARBA" id="ARBA00022801"/>
    </source>
</evidence>
<dbReference type="SUPFAM" id="SSF56219">
    <property type="entry name" value="DNase I-like"/>
    <property type="match status" value="1"/>
</dbReference>
<comment type="caution">
    <text evidence="11">The sequence shown here is derived from an EMBL/GenBank/DDBJ whole genome shotgun (WGS) entry which is preliminary data.</text>
</comment>
<feature type="domain" description="Endonuclease/exonuclease/phosphatase" evidence="10">
    <location>
        <begin position="104"/>
        <end position="350"/>
    </location>
</feature>
<evidence type="ECO:0000313" key="14">
    <source>
        <dbReference type="Proteomes" id="UP000406735"/>
    </source>
</evidence>
<dbReference type="GO" id="GO:0004527">
    <property type="term" value="F:exonuclease activity"/>
    <property type="evidence" value="ECO:0007669"/>
    <property type="project" value="UniProtKB-KW"/>
</dbReference>
<dbReference type="EMBL" id="VZCY01000017">
    <property type="protein sequence ID" value="MQN08772.1"/>
    <property type="molecule type" value="Genomic_DNA"/>
</dbReference>
<keyword evidence="7" id="KW-0460">Magnesium</keyword>
<feature type="transmembrane region" description="Helical" evidence="9">
    <location>
        <begin position="12"/>
        <end position="33"/>
    </location>
</feature>
<evidence type="ECO:0000256" key="7">
    <source>
        <dbReference type="ARBA" id="ARBA00022842"/>
    </source>
</evidence>
<dbReference type="InterPro" id="IPR005135">
    <property type="entry name" value="Endo/exonuclease/phosphatase"/>
</dbReference>
<evidence type="ECO:0000256" key="9">
    <source>
        <dbReference type="SAM" id="Phobius"/>
    </source>
</evidence>
<dbReference type="InterPro" id="IPR051547">
    <property type="entry name" value="TDP2-like"/>
</dbReference>
<keyword evidence="6" id="KW-0378">Hydrolase</keyword>
<dbReference type="Pfam" id="PF03372">
    <property type="entry name" value="Exo_endo_phos"/>
    <property type="match status" value="1"/>
</dbReference>
<protein>
    <submittedName>
        <fullName evidence="12">AP endonuclease</fullName>
    </submittedName>
    <submittedName>
        <fullName evidence="11">Endonuclease/exonuclease/phosphatase family protein</fullName>
    </submittedName>
</protein>
<dbReference type="CDD" id="cd09084">
    <property type="entry name" value="EEP-2"/>
    <property type="match status" value="1"/>
</dbReference>
<reference evidence="12 13" key="1">
    <citation type="submission" date="2018-08" db="EMBL/GenBank/DDBJ databases">
        <title>A genome reference for cultivated species of the human gut microbiota.</title>
        <authorList>
            <person name="Zou Y."/>
            <person name="Xue W."/>
            <person name="Luo G."/>
        </authorList>
    </citation>
    <scope>NUCLEOTIDE SEQUENCE [LARGE SCALE GENOMIC DNA]</scope>
    <source>
        <strain evidence="12 13">AF22-1</strain>
    </source>
</reference>
<keyword evidence="11" id="KW-0269">Exonuclease</keyword>
<evidence type="ECO:0000313" key="13">
    <source>
        <dbReference type="Proteomes" id="UP000286113"/>
    </source>
</evidence>
<dbReference type="EMBL" id="QRVN01000012">
    <property type="protein sequence ID" value="RGS47211.1"/>
    <property type="molecule type" value="Genomic_DNA"/>
</dbReference>
<keyword evidence="9" id="KW-0472">Membrane</keyword>
<evidence type="ECO:0000313" key="12">
    <source>
        <dbReference type="EMBL" id="RGS47211.1"/>
    </source>
</evidence>
<keyword evidence="3" id="KW-0540">Nuclease</keyword>
<feature type="transmembrane region" description="Helical" evidence="9">
    <location>
        <begin position="39"/>
        <end position="62"/>
    </location>
</feature>
<proteinExistence type="predicted"/>
<dbReference type="PANTHER" id="PTHR15822">
    <property type="entry name" value="TRAF AND TNF RECEPTOR-ASSOCIATED PROTEIN"/>
    <property type="match status" value="1"/>
</dbReference>
<keyword evidence="9" id="KW-1133">Transmembrane helix</keyword>
<evidence type="ECO:0000256" key="1">
    <source>
        <dbReference type="ARBA" id="ARBA00001936"/>
    </source>
</evidence>
<reference evidence="11 14" key="2">
    <citation type="submission" date="2019-09" db="EMBL/GenBank/DDBJ databases">
        <title>Distinct polysaccharide growth profiles of human intestinal Prevotella copri isolates.</title>
        <authorList>
            <person name="Fehlner-Peach H."/>
            <person name="Magnabosco C."/>
            <person name="Raghavan V."/>
            <person name="Scher J.U."/>
            <person name="Tett A."/>
            <person name="Cox L.M."/>
            <person name="Gottsegen C."/>
            <person name="Watters A."/>
            <person name="Wiltshire- Gordon J.D."/>
            <person name="Segata N."/>
            <person name="Bonneau R."/>
            <person name="Littman D.R."/>
        </authorList>
    </citation>
    <scope>NUCLEOTIDE SEQUENCE [LARGE SCALE GENOMIC DNA]</scope>
    <source>
        <strain evidence="11">IK21513</strain>
        <strain evidence="14">iK21513</strain>
    </source>
</reference>
<dbReference type="eggNOG" id="COG3568">
    <property type="taxonomic scope" value="Bacteria"/>
</dbReference>
<evidence type="ECO:0000256" key="8">
    <source>
        <dbReference type="ARBA" id="ARBA00023204"/>
    </source>
</evidence>
<evidence type="ECO:0000256" key="3">
    <source>
        <dbReference type="ARBA" id="ARBA00022722"/>
    </source>
</evidence>
<evidence type="ECO:0000256" key="2">
    <source>
        <dbReference type="ARBA" id="ARBA00001946"/>
    </source>
</evidence>
<comment type="cofactor">
    <cofactor evidence="2">
        <name>Mg(2+)</name>
        <dbReference type="ChEBI" id="CHEBI:18420"/>
    </cofactor>
</comment>
<dbReference type="Proteomes" id="UP000406735">
    <property type="component" value="Unassembled WGS sequence"/>
</dbReference>
<dbReference type="AlphaFoldDB" id="A0A174SJ10"/>
<keyword evidence="5" id="KW-0227">DNA damage</keyword>
<dbReference type="Proteomes" id="UP000286113">
    <property type="component" value="Unassembled WGS sequence"/>
</dbReference>
<dbReference type="GO" id="GO:0006281">
    <property type="term" value="P:DNA repair"/>
    <property type="evidence" value="ECO:0007669"/>
    <property type="project" value="UniProtKB-KW"/>
</dbReference>
<keyword evidence="9" id="KW-0812">Transmembrane</keyword>
<accession>A0A174SJ10</accession>
<dbReference type="GO" id="GO:0004519">
    <property type="term" value="F:endonuclease activity"/>
    <property type="evidence" value="ECO:0007669"/>
    <property type="project" value="UniProtKB-KW"/>
</dbReference>
<keyword evidence="4" id="KW-0479">Metal-binding</keyword>
<feature type="transmembrane region" description="Helical" evidence="9">
    <location>
        <begin position="69"/>
        <end position="88"/>
    </location>
</feature>
<evidence type="ECO:0000259" key="10">
    <source>
        <dbReference type="Pfam" id="PF03372"/>
    </source>
</evidence>
<name>A0A174SJ10_9BACT</name>
<dbReference type="GO" id="GO:0046872">
    <property type="term" value="F:metal ion binding"/>
    <property type="evidence" value="ECO:0007669"/>
    <property type="project" value="UniProtKB-KW"/>
</dbReference>
<dbReference type="Gene3D" id="3.60.10.10">
    <property type="entry name" value="Endonuclease/exonuclease/phosphatase"/>
    <property type="match status" value="1"/>
</dbReference>
<keyword evidence="11" id="KW-0255">Endonuclease</keyword>
<dbReference type="InterPro" id="IPR036691">
    <property type="entry name" value="Endo/exonu/phosph_ase_sf"/>
</dbReference>
<sequence length="365" mass="41393">MFKGFKEFTYKMIAGANVATIIIMLLVGFSDFFQPEKFAALANLGLLFPVFLIVNLGFLLFWLLFRSKYAIIPFLGFLICFVPVRKYMPINFSGETPKGCIKVLSYNTWNFGAQTEDAEGTNICIAYLQEQDADIVCLQEACPTSRNIEQIDSMLKPMYAYQDTTMHVNGGNCLMLLSKYPILSKERIPYESKGNMSVAYRLKVKDREVLLINNHLETTGLSLEDRRQFKNLVIGKLQVDTAEETSKLLVVKLAEATKKRAPEAEAVAKYIQQHKEQSIILCGDFNDGPISYAHRTIAKDLTDCYIASGNGPGISYHRGGFFVRIDNIMCSDDWEPYECKVDDKIAVSDHYPIICKLKMRPKKQK</sequence>
<gene>
    <name evidence="12" type="ORF">DWX90_07125</name>
    <name evidence="11" type="ORF">F7D97_02245</name>
</gene>
<organism evidence="11 14">
    <name type="scientific">Segatella copri</name>
    <dbReference type="NCBI Taxonomy" id="165179"/>
    <lineage>
        <taxon>Bacteria</taxon>
        <taxon>Pseudomonadati</taxon>
        <taxon>Bacteroidota</taxon>
        <taxon>Bacteroidia</taxon>
        <taxon>Bacteroidales</taxon>
        <taxon>Prevotellaceae</taxon>
        <taxon>Segatella</taxon>
    </lineage>
</organism>
<dbReference type="RefSeq" id="WP_119227348.1">
    <property type="nucleotide sequence ID" value="NZ_JAHRGK010000003.1"/>
</dbReference>